<dbReference type="EMBL" id="JANBPU010000268">
    <property type="protein sequence ID" value="KAJ1913347.1"/>
    <property type="molecule type" value="Genomic_DNA"/>
</dbReference>
<dbReference type="InterPro" id="IPR036871">
    <property type="entry name" value="PX_dom_sf"/>
</dbReference>
<sequence>MNETGQNYNDSNYSSLPKEDSIEGNGFQSSAQVSEGDVVNVPRSNRTTPLTFESHKNTGAIIHPAVSSGFTTTATNNNNDSRGYGTAATGANHENNQKNYSLDFVLSKDVDHSKKLPIFKFDTSLPAFKQRKYIGKERSQLEFERLASHLRNTYPECLVLCLPQCDATSKYTPNYQNDDIVIHYLQRWLNWIASHDVIKNDYELRSFVEATFAFNPAMNTVSNHSTSSGFGGAGSGRALSASSSPGPPSSGGFFSWAIPSRPRGLTGSSSAPSPEDMYFDDTSSNLKRFENNLWGCVQWSGRVTRRQNYLAKEMLNLSEKLKQVGNSEVDPKLSRCFQRVGKCVNTLGLVCGKEVDRIGSRAVYVFNTYLVTSNGVKEIVGTRHGVFKDHEAAAKKLEQKKQAVAVLRASSTINPDRVNHILREMDQAKDDEAVKRQRMERLNRVLRADLEKFDKEREQDIQKQLEYIARAQMSVENTLLYECRAALRAIKS</sequence>
<feature type="domain" description="Sorting nexin/Vps5-like C-terminal" evidence="4">
    <location>
        <begin position="275"/>
        <end position="474"/>
    </location>
</feature>
<keyword evidence="6" id="KW-1185">Reference proteome</keyword>
<feature type="domain" description="PX" evidence="3">
    <location>
        <begin position="141"/>
        <end position="209"/>
    </location>
</feature>
<dbReference type="Pfam" id="PF00787">
    <property type="entry name" value="PX"/>
    <property type="match status" value="1"/>
</dbReference>
<reference evidence="5" key="1">
    <citation type="submission" date="2022-07" db="EMBL/GenBank/DDBJ databases">
        <title>Phylogenomic reconstructions and comparative analyses of Kickxellomycotina fungi.</title>
        <authorList>
            <person name="Reynolds N.K."/>
            <person name="Stajich J.E."/>
            <person name="Barry K."/>
            <person name="Grigoriev I.V."/>
            <person name="Crous P."/>
            <person name="Smith M.E."/>
        </authorList>
    </citation>
    <scope>NUCLEOTIDE SEQUENCE</scope>
    <source>
        <strain evidence="5">NBRC 100468</strain>
    </source>
</reference>
<evidence type="ECO:0000313" key="5">
    <source>
        <dbReference type="EMBL" id="KAJ1913347.1"/>
    </source>
</evidence>
<dbReference type="Proteomes" id="UP001150538">
    <property type="component" value="Unassembled WGS sequence"/>
</dbReference>
<dbReference type="OrthoDB" id="9976382at2759"/>
<keyword evidence="1" id="KW-0175">Coiled coil</keyword>
<evidence type="ECO:0000259" key="3">
    <source>
        <dbReference type="Pfam" id="PF00787"/>
    </source>
</evidence>
<feature type="region of interest" description="Disordered" evidence="2">
    <location>
        <begin position="72"/>
        <end position="92"/>
    </location>
</feature>
<evidence type="ECO:0000313" key="6">
    <source>
        <dbReference type="Proteomes" id="UP001150538"/>
    </source>
</evidence>
<feature type="region of interest" description="Disordered" evidence="2">
    <location>
        <begin position="225"/>
        <end position="246"/>
    </location>
</feature>
<dbReference type="InterPro" id="IPR027267">
    <property type="entry name" value="AH/BAR_dom_sf"/>
</dbReference>
<dbReference type="SUPFAM" id="SSF64268">
    <property type="entry name" value="PX domain"/>
    <property type="match status" value="1"/>
</dbReference>
<feature type="coiled-coil region" evidence="1">
    <location>
        <begin position="425"/>
        <end position="456"/>
    </location>
</feature>
<evidence type="ECO:0000256" key="2">
    <source>
        <dbReference type="SAM" id="MobiDB-lite"/>
    </source>
</evidence>
<dbReference type="GO" id="GO:0006886">
    <property type="term" value="P:intracellular protein transport"/>
    <property type="evidence" value="ECO:0007669"/>
    <property type="project" value="TreeGrafter"/>
</dbReference>
<protein>
    <submittedName>
        <fullName evidence="5">Vacuolar protein sorting-associated protein 17</fullName>
    </submittedName>
</protein>
<dbReference type="InterPro" id="IPR001683">
    <property type="entry name" value="PX_dom"/>
</dbReference>
<dbReference type="SUPFAM" id="SSF103657">
    <property type="entry name" value="BAR/IMD domain-like"/>
    <property type="match status" value="1"/>
</dbReference>
<name>A0A9W8DLG2_9FUNG</name>
<dbReference type="GO" id="GO:0032266">
    <property type="term" value="F:phosphatidylinositol-3-phosphate binding"/>
    <property type="evidence" value="ECO:0007669"/>
    <property type="project" value="TreeGrafter"/>
</dbReference>
<dbReference type="Gene3D" id="3.30.1520.10">
    <property type="entry name" value="Phox-like domain"/>
    <property type="match status" value="1"/>
</dbReference>
<feature type="compositionally biased region" description="Polar residues" evidence="2">
    <location>
        <begin position="42"/>
        <end position="51"/>
    </location>
</feature>
<evidence type="ECO:0000256" key="1">
    <source>
        <dbReference type="SAM" id="Coils"/>
    </source>
</evidence>
<comment type="caution">
    <text evidence="5">The sequence shown here is derived from an EMBL/GenBank/DDBJ whole genome shotgun (WGS) entry which is preliminary data.</text>
</comment>
<dbReference type="PANTHER" id="PTHR47433:SF1">
    <property type="entry name" value="VACUOLAR PROTEIN SORTING-ASSOCIATED PROTEIN 17"/>
    <property type="match status" value="1"/>
</dbReference>
<dbReference type="GO" id="GO:0042147">
    <property type="term" value="P:retrograde transport, endosome to Golgi"/>
    <property type="evidence" value="ECO:0007669"/>
    <property type="project" value="TreeGrafter"/>
</dbReference>
<dbReference type="GO" id="GO:0005768">
    <property type="term" value="C:endosome"/>
    <property type="evidence" value="ECO:0007669"/>
    <property type="project" value="TreeGrafter"/>
</dbReference>
<dbReference type="InterPro" id="IPR015404">
    <property type="entry name" value="Vps5_C"/>
</dbReference>
<dbReference type="Gene3D" id="1.20.1270.60">
    <property type="entry name" value="Arfaptin homology (AH) domain/BAR domain"/>
    <property type="match status" value="1"/>
</dbReference>
<dbReference type="PANTHER" id="PTHR47433">
    <property type="entry name" value="VACUOLAR PROTEIN SORTING-ASSOCIATED PROTEIN 17"/>
    <property type="match status" value="1"/>
</dbReference>
<feature type="region of interest" description="Disordered" evidence="2">
    <location>
        <begin position="1"/>
        <end position="56"/>
    </location>
</feature>
<gene>
    <name evidence="5" type="primary">VPS17</name>
    <name evidence="5" type="ORF">H4219_005251</name>
</gene>
<feature type="compositionally biased region" description="Polar residues" evidence="2">
    <location>
        <begin position="1"/>
        <end position="15"/>
    </location>
</feature>
<dbReference type="GO" id="GO:0030905">
    <property type="term" value="C:retromer, tubulation complex"/>
    <property type="evidence" value="ECO:0007669"/>
    <property type="project" value="TreeGrafter"/>
</dbReference>
<proteinExistence type="predicted"/>
<organism evidence="5 6">
    <name type="scientific">Mycoemilia scoparia</name>
    <dbReference type="NCBI Taxonomy" id="417184"/>
    <lineage>
        <taxon>Eukaryota</taxon>
        <taxon>Fungi</taxon>
        <taxon>Fungi incertae sedis</taxon>
        <taxon>Zoopagomycota</taxon>
        <taxon>Kickxellomycotina</taxon>
        <taxon>Kickxellomycetes</taxon>
        <taxon>Kickxellales</taxon>
        <taxon>Kickxellaceae</taxon>
        <taxon>Mycoemilia</taxon>
    </lineage>
</organism>
<dbReference type="AlphaFoldDB" id="A0A9W8DLG2"/>
<dbReference type="InterPro" id="IPR053055">
    <property type="entry name" value="VPS17"/>
</dbReference>
<evidence type="ECO:0000259" key="4">
    <source>
        <dbReference type="Pfam" id="PF09325"/>
    </source>
</evidence>
<feature type="compositionally biased region" description="Polar residues" evidence="2">
    <location>
        <begin position="72"/>
        <end position="81"/>
    </location>
</feature>
<accession>A0A9W8DLG2</accession>
<feature type="compositionally biased region" description="Low complexity" evidence="2">
    <location>
        <begin position="236"/>
        <end position="246"/>
    </location>
</feature>
<dbReference type="GO" id="GO:0005829">
    <property type="term" value="C:cytosol"/>
    <property type="evidence" value="ECO:0007669"/>
    <property type="project" value="GOC"/>
</dbReference>
<dbReference type="Pfam" id="PF09325">
    <property type="entry name" value="Vps5"/>
    <property type="match status" value="1"/>
</dbReference>